<dbReference type="STRING" id="661478.OP10G_1075"/>
<dbReference type="HOGENOM" id="CLU_1494103_0_0_0"/>
<name>A0A068NLK2_FIMGI</name>
<evidence type="ECO:0000313" key="2">
    <source>
        <dbReference type="Proteomes" id="UP000027982"/>
    </source>
</evidence>
<dbReference type="EMBL" id="CP007139">
    <property type="protein sequence ID" value="AIE84443.1"/>
    <property type="molecule type" value="Genomic_DNA"/>
</dbReference>
<sequence>MLLAYKIIVSTLLSVAQNGIPKEEAPFKALGQMTGADSQVESPRVEMVQDNANWARVWRDHRQSTNVVPGISAPVTDLPDRPVVDFEKNVVLCLFGGQSRNVTGFDIVDVGDEKGTAFVRIRPQILPQAGASVLQNAYILIVLPRTKRKMTVELDQSSLGGRGWRTLASFGPTVKEKTKF</sequence>
<dbReference type="RefSeq" id="WP_025226920.1">
    <property type="nucleotide sequence ID" value="NZ_CP007139.1"/>
</dbReference>
<dbReference type="OrthoDB" id="8739840at2"/>
<dbReference type="KEGG" id="fgi:OP10G_1075"/>
<gene>
    <name evidence="1" type="ORF">OP10G_1075</name>
</gene>
<reference evidence="1 2" key="1">
    <citation type="journal article" date="2014" name="PLoS ONE">
        <title>The first complete genome sequence of the class fimbriimonadia in the phylum armatimonadetes.</title>
        <authorList>
            <person name="Hu Z.Y."/>
            <person name="Wang Y.Z."/>
            <person name="Im W.T."/>
            <person name="Wang S.Y."/>
            <person name="Zhao G.P."/>
            <person name="Zheng H.J."/>
            <person name="Quan Z.X."/>
        </authorList>
    </citation>
    <scope>NUCLEOTIDE SEQUENCE [LARGE SCALE GENOMIC DNA]</scope>
    <source>
        <strain evidence="1">Gsoil 348</strain>
    </source>
</reference>
<dbReference type="Proteomes" id="UP000027982">
    <property type="component" value="Chromosome"/>
</dbReference>
<protein>
    <submittedName>
        <fullName evidence="1">Uncharacterized protein</fullName>
    </submittedName>
</protein>
<keyword evidence="2" id="KW-1185">Reference proteome</keyword>
<proteinExistence type="predicted"/>
<organism evidence="1 2">
    <name type="scientific">Fimbriimonas ginsengisoli Gsoil 348</name>
    <dbReference type="NCBI Taxonomy" id="661478"/>
    <lineage>
        <taxon>Bacteria</taxon>
        <taxon>Bacillati</taxon>
        <taxon>Armatimonadota</taxon>
        <taxon>Fimbriimonadia</taxon>
        <taxon>Fimbriimonadales</taxon>
        <taxon>Fimbriimonadaceae</taxon>
        <taxon>Fimbriimonas</taxon>
    </lineage>
</organism>
<dbReference type="AlphaFoldDB" id="A0A068NLK2"/>
<accession>A0A068NLK2</accession>
<evidence type="ECO:0000313" key="1">
    <source>
        <dbReference type="EMBL" id="AIE84443.1"/>
    </source>
</evidence>